<sequence>MKRSHLKAFTLIELLVVIAIIAILAAILFPVFAQAREQARKISCLSNIKQLGTAIAMYTQDYDENIVLDCTTDNQTFFDTWQDLVQPYAKNYAIVICPDSPYQDSANVQTDFQYWMSYGIFPTAASLGYPYFLTRQAAWFQNYALPNEKYDGLAGAGISNGSAYGWPQGSFPSATLARVARPAEYALLFDSNNFDGWQGVYGMQVGLGYCGGWVGYDYSFFGPQPRHTGGSDVCDINTRATAYGQGMFNVGFLDGHAKSFKPGQFLQNNPAQPDTLLYLWPNN</sequence>
<keyword evidence="1" id="KW-0488">Methylation</keyword>
<dbReference type="EMBL" id="HF951689">
    <property type="protein sequence ID" value="CCW35107.1"/>
    <property type="molecule type" value="Genomic_DNA"/>
</dbReference>
<organism evidence="4 5">
    <name type="scientific">Chthonomonas calidirosea (strain DSM 23976 / ICMP 18418 / T49)</name>
    <dbReference type="NCBI Taxonomy" id="1303518"/>
    <lineage>
        <taxon>Bacteria</taxon>
        <taxon>Bacillati</taxon>
        <taxon>Armatimonadota</taxon>
        <taxon>Chthonomonadia</taxon>
        <taxon>Chthonomonadales</taxon>
        <taxon>Chthonomonadaceae</taxon>
        <taxon>Chthonomonas</taxon>
    </lineage>
</organism>
<keyword evidence="2" id="KW-0472">Membrane</keyword>
<dbReference type="HOGENOM" id="CLU_041661_1_1_0"/>
<keyword evidence="2" id="KW-1133">Transmembrane helix</keyword>
<keyword evidence="2" id="KW-0812">Transmembrane</keyword>
<proteinExistence type="predicted"/>
<evidence type="ECO:0000259" key="3">
    <source>
        <dbReference type="Pfam" id="PF07596"/>
    </source>
</evidence>
<gene>
    <name evidence="4" type="ORF">CCALI_01289</name>
</gene>
<dbReference type="InterPro" id="IPR045584">
    <property type="entry name" value="Pilin-like"/>
</dbReference>
<dbReference type="PANTHER" id="PTHR30093">
    <property type="entry name" value="GENERAL SECRETION PATHWAY PROTEIN G"/>
    <property type="match status" value="1"/>
</dbReference>
<dbReference type="PRINTS" id="PR00813">
    <property type="entry name" value="BCTERIALGSPG"/>
</dbReference>
<dbReference type="Pfam" id="PF07596">
    <property type="entry name" value="SBP_bac_10"/>
    <property type="match status" value="1"/>
</dbReference>
<dbReference type="InterPro" id="IPR000983">
    <property type="entry name" value="Bac_GSPG_pilin"/>
</dbReference>
<dbReference type="KEGG" id="ccz:CCALI_01289"/>
<evidence type="ECO:0000313" key="4">
    <source>
        <dbReference type="EMBL" id="CCW35107.1"/>
    </source>
</evidence>
<protein>
    <submittedName>
        <fullName evidence="4">Prepilin-type N-terminal cleavage/methylation domain</fullName>
    </submittedName>
</protein>
<dbReference type="RefSeq" id="WP_016482648.1">
    <property type="nucleotide sequence ID" value="NC_021487.1"/>
</dbReference>
<dbReference type="Proteomes" id="UP000014227">
    <property type="component" value="Chromosome I"/>
</dbReference>
<dbReference type="AlphaFoldDB" id="S0EYQ4"/>
<dbReference type="Pfam" id="PF07963">
    <property type="entry name" value="N_methyl"/>
    <property type="match status" value="1"/>
</dbReference>
<accession>S0EYQ4</accession>
<dbReference type="InterPro" id="IPR012902">
    <property type="entry name" value="N_methyl_site"/>
</dbReference>
<dbReference type="Gene3D" id="3.30.700.10">
    <property type="entry name" value="Glycoprotein, Type 4 Pilin"/>
    <property type="match status" value="1"/>
</dbReference>
<dbReference type="SUPFAM" id="SSF54523">
    <property type="entry name" value="Pili subunits"/>
    <property type="match status" value="1"/>
</dbReference>
<evidence type="ECO:0000256" key="1">
    <source>
        <dbReference type="ARBA" id="ARBA00022481"/>
    </source>
</evidence>
<evidence type="ECO:0000313" key="5">
    <source>
        <dbReference type="Proteomes" id="UP000014227"/>
    </source>
</evidence>
<evidence type="ECO:0000256" key="2">
    <source>
        <dbReference type="SAM" id="Phobius"/>
    </source>
</evidence>
<dbReference type="InterPro" id="IPR011453">
    <property type="entry name" value="DUF1559"/>
</dbReference>
<dbReference type="eggNOG" id="COG4969">
    <property type="taxonomic scope" value="Bacteria"/>
</dbReference>
<name>S0EYQ4_CHTCT</name>
<dbReference type="PATRIC" id="fig|1303518.3.peg.1314"/>
<dbReference type="NCBIfam" id="TIGR02532">
    <property type="entry name" value="IV_pilin_GFxxxE"/>
    <property type="match status" value="1"/>
</dbReference>
<dbReference type="GO" id="GO:0015628">
    <property type="term" value="P:protein secretion by the type II secretion system"/>
    <property type="evidence" value="ECO:0007669"/>
    <property type="project" value="InterPro"/>
</dbReference>
<feature type="domain" description="DUF1559" evidence="3">
    <location>
        <begin position="34"/>
        <end position="63"/>
    </location>
</feature>
<dbReference type="GO" id="GO:0015627">
    <property type="term" value="C:type II protein secretion system complex"/>
    <property type="evidence" value="ECO:0007669"/>
    <property type="project" value="InterPro"/>
</dbReference>
<feature type="transmembrane region" description="Helical" evidence="2">
    <location>
        <begin position="12"/>
        <end position="33"/>
    </location>
</feature>
<keyword evidence="5" id="KW-1185">Reference proteome</keyword>
<reference evidence="5" key="1">
    <citation type="submission" date="2013-03" db="EMBL/GenBank/DDBJ databases">
        <title>Genome sequence of Chthonomonas calidirosea, the first sequenced genome from the Armatimonadetes phylum (formally candidate division OP10).</title>
        <authorList>
            <person name="Lee K.C.Y."/>
            <person name="Morgan X.C."/>
            <person name="Dunfield P.F."/>
            <person name="Tamas I."/>
            <person name="Houghton K.M."/>
            <person name="Vyssotski M."/>
            <person name="Ryan J.L.J."/>
            <person name="Lagutin K."/>
            <person name="McDonald I.R."/>
            <person name="Stott M.B."/>
        </authorList>
    </citation>
    <scope>NUCLEOTIDE SEQUENCE [LARGE SCALE GENOMIC DNA]</scope>
    <source>
        <strain evidence="5">DSM 23976 / ICMP 18418 / T49</strain>
    </source>
</reference>
<dbReference type="InParanoid" id="S0EYQ4"/>